<dbReference type="OrthoDB" id="2054296at2"/>
<reference evidence="2 3" key="1">
    <citation type="submission" date="2016-10" db="EMBL/GenBank/DDBJ databases">
        <authorList>
            <person name="de Groot N.N."/>
        </authorList>
    </citation>
    <scope>NUCLEOTIDE SEQUENCE [LARGE SCALE GENOMIC DNA]</scope>
    <source>
        <strain evidence="2 3">DSM 20475</strain>
    </source>
</reference>
<keyword evidence="3" id="KW-1185">Reference proteome</keyword>
<evidence type="ECO:0000313" key="3">
    <source>
        <dbReference type="Proteomes" id="UP000198995"/>
    </source>
</evidence>
<feature type="signal peptide" evidence="1">
    <location>
        <begin position="1"/>
        <end position="20"/>
    </location>
</feature>
<name>A0A1G6Z4D1_PEPNI</name>
<dbReference type="Proteomes" id="UP000198995">
    <property type="component" value="Unassembled WGS sequence"/>
</dbReference>
<evidence type="ECO:0000313" key="2">
    <source>
        <dbReference type="EMBL" id="SDD96666.1"/>
    </source>
</evidence>
<protein>
    <submittedName>
        <fullName evidence="2">NMT1-like family protein</fullName>
    </submittedName>
</protein>
<dbReference type="Pfam" id="PF13379">
    <property type="entry name" value="NMT1_2"/>
    <property type="match status" value="1"/>
</dbReference>
<dbReference type="STRING" id="2741.SAMN04489866_11156"/>
<dbReference type="PANTHER" id="PTHR30024">
    <property type="entry name" value="ALIPHATIC SULFONATES-BINDING PROTEIN-RELATED"/>
    <property type="match status" value="1"/>
</dbReference>
<dbReference type="PROSITE" id="PS51257">
    <property type="entry name" value="PROKAR_LIPOPROTEIN"/>
    <property type="match status" value="1"/>
</dbReference>
<accession>A0A1G6Z4D1</accession>
<dbReference type="AlphaFoldDB" id="A0A1G6Z4D1"/>
<dbReference type="Gene3D" id="3.40.190.10">
    <property type="entry name" value="Periplasmic binding protein-like II"/>
    <property type="match status" value="2"/>
</dbReference>
<keyword evidence="1" id="KW-0732">Signal</keyword>
<sequence length="356" mass="37953">MKKLSSLLALILAVTFTVTACGVSQDTSAPALSSEAAKTLPLKVATLAQIDAWPLIDSVQEGKAEKYGLSIGDKDILTFDSGMEAVEGIPAKAITVADVGQLPAVMAATRYQAKIVGIAAEESAANAILARTDSPVFNEGNAADAVRGSTVLVTSVSSAHQLLGAWLEEMGLKEADITVRTVEQQTAISAFEAGDGDFLVLWSPALYRGLDKGFKVVKTAADLNLPSYMFYLVPKDLSADESEAVARMLAMVDSRVDQYQAGGADTEKSIAAFFKSYAGMDISLADVKEELTRHRIFHIDEQLELFDNGSVEKALTAAADQQLAEEKLKADEVDAAKAAHFYIDKSFLEAAKTYAK</sequence>
<dbReference type="SUPFAM" id="SSF53850">
    <property type="entry name" value="Periplasmic binding protein-like II"/>
    <property type="match status" value="1"/>
</dbReference>
<evidence type="ECO:0000256" key="1">
    <source>
        <dbReference type="SAM" id="SignalP"/>
    </source>
</evidence>
<dbReference type="RefSeq" id="WP_091792202.1">
    <property type="nucleotide sequence ID" value="NZ_FNAF01000011.1"/>
</dbReference>
<dbReference type="EMBL" id="FNAF01000011">
    <property type="protein sequence ID" value="SDD96666.1"/>
    <property type="molecule type" value="Genomic_DNA"/>
</dbReference>
<proteinExistence type="predicted"/>
<organism evidence="2 3">
    <name type="scientific">Peptococcus niger</name>
    <dbReference type="NCBI Taxonomy" id="2741"/>
    <lineage>
        <taxon>Bacteria</taxon>
        <taxon>Bacillati</taxon>
        <taxon>Bacillota</taxon>
        <taxon>Clostridia</taxon>
        <taxon>Eubacteriales</taxon>
        <taxon>Peptococcaceae</taxon>
        <taxon>Peptococcus</taxon>
    </lineage>
</organism>
<feature type="chain" id="PRO_5039119896" evidence="1">
    <location>
        <begin position="21"/>
        <end position="356"/>
    </location>
</feature>
<gene>
    <name evidence="2" type="ORF">SAMN04489866_11156</name>
</gene>